<proteinExistence type="predicted"/>
<feature type="domain" description="MOFRL-associated" evidence="2">
    <location>
        <begin position="10"/>
        <end position="238"/>
    </location>
</feature>
<dbReference type="InterPro" id="IPR037035">
    <property type="entry name" value="GK-like_C_sf"/>
</dbReference>
<accession>A0A1Y5S813</accession>
<gene>
    <name evidence="3" type="primary">ttuD</name>
    <name evidence="3" type="ORF">PSA7680_01574</name>
</gene>
<dbReference type="SUPFAM" id="SSF82544">
    <property type="entry name" value="GckA/TtuD-like"/>
    <property type="match status" value="1"/>
</dbReference>
<reference evidence="3 4" key="1">
    <citation type="submission" date="2017-03" db="EMBL/GenBank/DDBJ databases">
        <authorList>
            <person name="Afonso C.L."/>
            <person name="Miller P.J."/>
            <person name="Scott M.A."/>
            <person name="Spackman E."/>
            <person name="Goraichik I."/>
            <person name="Dimitrov K.M."/>
            <person name="Suarez D.L."/>
            <person name="Swayne D.E."/>
        </authorList>
    </citation>
    <scope>NUCLEOTIDE SEQUENCE [LARGE SCALE GENOMIC DNA]</scope>
    <source>
        <strain evidence="3 4">CECT 7680</strain>
    </source>
</reference>
<dbReference type="InterPro" id="IPR039760">
    <property type="entry name" value="MOFRL_protein"/>
</dbReference>
<dbReference type="RefSeq" id="WP_085868123.1">
    <property type="nucleotide sequence ID" value="NZ_FWFQ01000009.1"/>
</dbReference>
<protein>
    <submittedName>
        <fullName evidence="3">Putative hydroxypyruvate reductase</fullName>
        <ecNumber evidence="3">1.1.1.81</ecNumber>
    </submittedName>
</protein>
<keyword evidence="3" id="KW-0560">Oxidoreductase</keyword>
<evidence type="ECO:0000313" key="3">
    <source>
        <dbReference type="EMBL" id="SLN33597.1"/>
    </source>
</evidence>
<evidence type="ECO:0000259" key="1">
    <source>
        <dbReference type="Pfam" id="PF05161"/>
    </source>
</evidence>
<dbReference type="Gene3D" id="3.40.50.10180">
    <property type="entry name" value="Glycerate kinase, MOFRL-like N-terminal domain"/>
    <property type="match status" value="1"/>
</dbReference>
<dbReference type="Pfam" id="PF13660">
    <property type="entry name" value="DUF4147"/>
    <property type="match status" value="1"/>
</dbReference>
<dbReference type="Proteomes" id="UP000193409">
    <property type="component" value="Unassembled WGS sequence"/>
</dbReference>
<name>A0A1Y5S813_9RHOB</name>
<evidence type="ECO:0000259" key="2">
    <source>
        <dbReference type="Pfam" id="PF13660"/>
    </source>
</evidence>
<keyword evidence="4" id="KW-1185">Reference proteome</keyword>
<evidence type="ECO:0000313" key="4">
    <source>
        <dbReference type="Proteomes" id="UP000193409"/>
    </source>
</evidence>
<dbReference type="InterPro" id="IPR038614">
    <property type="entry name" value="GK_N_sf"/>
</dbReference>
<feature type="domain" description="MOFRL" evidence="1">
    <location>
        <begin position="300"/>
        <end position="407"/>
    </location>
</feature>
<dbReference type="Gene3D" id="3.40.1480.10">
    <property type="entry name" value="MOFRL domain"/>
    <property type="match status" value="1"/>
</dbReference>
<dbReference type="EMBL" id="FWFQ01000009">
    <property type="protein sequence ID" value="SLN33597.1"/>
    <property type="molecule type" value="Genomic_DNA"/>
</dbReference>
<organism evidence="3 4">
    <name type="scientific">Pseudoruegeria aquimaris</name>
    <dbReference type="NCBI Taxonomy" id="393663"/>
    <lineage>
        <taxon>Bacteria</taxon>
        <taxon>Pseudomonadati</taxon>
        <taxon>Pseudomonadota</taxon>
        <taxon>Alphaproteobacteria</taxon>
        <taxon>Rhodobacterales</taxon>
        <taxon>Roseobacteraceae</taxon>
        <taxon>Pseudoruegeria</taxon>
    </lineage>
</organism>
<sequence length="414" mass="41546">MNTAQMRARAEAIFQAGVKAADPFAAVTEALSEAPVAAPGAGGRTLVVAVGKAAMRMAEAAMAHVPAPREVLVVTNYENAGVLEGAQVFAAGHPVPDEGGAKASAAVLAALEALGPQDRVLALISGGGSALLPAPVAGVSLADKAEVNRLLLASGADIGEMNLVRQQLSRLKGGGLSGAAAPAPVRALILSDVVGDDLRVIASGPTVAPIGTRAQAMAILKARGVWAKLPEAVREHLETLDAANAPPRADNTLVGSNAISLAAMTAAAGAEAIQHEPALVGDVAKAAARVMAEADRPGIHLFGGETTVVLKGKGLGGRNQELALRVALLAEQAGWPEGSWVFLSGGTDGRDGPCDAAGAVVDGGTLARMRAAGVEPQARLDDNDSYHALQASGDLLMTGATGTNVADLQVLIRV</sequence>
<dbReference type="InterPro" id="IPR007835">
    <property type="entry name" value="MOFRL"/>
</dbReference>
<dbReference type="OrthoDB" id="9766552at2"/>
<dbReference type="GO" id="GO:0016618">
    <property type="term" value="F:hydroxypyruvate reductase [NAD(P)H] activity"/>
    <property type="evidence" value="ECO:0007669"/>
    <property type="project" value="UniProtKB-EC"/>
</dbReference>
<dbReference type="Pfam" id="PF05161">
    <property type="entry name" value="MOFRL"/>
    <property type="match status" value="1"/>
</dbReference>
<dbReference type="GO" id="GO:0005737">
    <property type="term" value="C:cytoplasm"/>
    <property type="evidence" value="ECO:0007669"/>
    <property type="project" value="TreeGrafter"/>
</dbReference>
<dbReference type="GO" id="GO:0008887">
    <property type="term" value="F:glycerate kinase activity"/>
    <property type="evidence" value="ECO:0007669"/>
    <property type="project" value="InterPro"/>
</dbReference>
<dbReference type="AlphaFoldDB" id="A0A1Y5S813"/>
<keyword evidence="3" id="KW-0670">Pyruvate</keyword>
<dbReference type="PANTHER" id="PTHR12227:SF0">
    <property type="entry name" value="GLYCERATE KINASE"/>
    <property type="match status" value="1"/>
</dbReference>
<dbReference type="InterPro" id="IPR025286">
    <property type="entry name" value="MOFRL_assoc_dom"/>
</dbReference>
<dbReference type="EC" id="1.1.1.81" evidence="3"/>
<dbReference type="PANTHER" id="PTHR12227">
    <property type="entry name" value="GLYCERATE KINASE"/>
    <property type="match status" value="1"/>
</dbReference>